<evidence type="ECO:0000313" key="3">
    <source>
        <dbReference type="Proteomes" id="UP000193963"/>
    </source>
</evidence>
<dbReference type="AlphaFoldDB" id="A0A1X6ZY22"/>
<evidence type="ECO:0000313" key="2">
    <source>
        <dbReference type="EMBL" id="SLN63205.1"/>
    </source>
</evidence>
<feature type="transmembrane region" description="Helical" evidence="1">
    <location>
        <begin position="66"/>
        <end position="94"/>
    </location>
</feature>
<dbReference type="OrthoDB" id="7629477at2"/>
<accession>A0A1X6ZY22</accession>
<dbReference type="RefSeq" id="WP_085889244.1">
    <property type="nucleotide sequence ID" value="NZ_FWFN01000006.1"/>
</dbReference>
<organism evidence="2 3">
    <name type="scientific">Pseudooceanicola marinus</name>
    <dbReference type="NCBI Taxonomy" id="396013"/>
    <lineage>
        <taxon>Bacteria</taxon>
        <taxon>Pseudomonadati</taxon>
        <taxon>Pseudomonadota</taxon>
        <taxon>Alphaproteobacteria</taxon>
        <taxon>Rhodobacterales</taxon>
        <taxon>Paracoccaceae</taxon>
        <taxon>Pseudooceanicola</taxon>
    </lineage>
</organism>
<gene>
    <name evidence="2" type="ORF">PSM7751_03237</name>
</gene>
<keyword evidence="1" id="KW-0812">Transmembrane</keyword>
<evidence type="ECO:0008006" key="4">
    <source>
        <dbReference type="Google" id="ProtNLM"/>
    </source>
</evidence>
<dbReference type="EMBL" id="FWFN01000006">
    <property type="protein sequence ID" value="SLN63205.1"/>
    <property type="molecule type" value="Genomic_DNA"/>
</dbReference>
<dbReference type="Proteomes" id="UP000193963">
    <property type="component" value="Unassembled WGS sequence"/>
</dbReference>
<feature type="transmembrane region" description="Helical" evidence="1">
    <location>
        <begin position="147"/>
        <end position="167"/>
    </location>
</feature>
<reference evidence="2 3" key="1">
    <citation type="submission" date="2017-03" db="EMBL/GenBank/DDBJ databases">
        <authorList>
            <person name="Afonso C.L."/>
            <person name="Miller P.J."/>
            <person name="Scott M.A."/>
            <person name="Spackman E."/>
            <person name="Goraichik I."/>
            <person name="Dimitrov K.M."/>
            <person name="Suarez D.L."/>
            <person name="Swayne D.E."/>
        </authorList>
    </citation>
    <scope>NUCLEOTIDE SEQUENCE [LARGE SCALE GENOMIC DNA]</scope>
    <source>
        <strain evidence="2 3">CECT 7751</strain>
    </source>
</reference>
<keyword evidence="3" id="KW-1185">Reference proteome</keyword>
<sequence>MADAIRASAPRQWALRVAYAALCLALIMFALLPLETVPRLWAGPDLLLGLTLVWSLRRPELAPLPLIAAIFLLSDLLQMRPPGLMAAIATYVIYRTQRRARPMRDRSFLAEWMTASIAATLVLLGYWLALGLFFLDKPPVPVVLTQLVMTALFYPVLAAFSSAVFGLRRAALGEVDSLGHRI</sequence>
<feature type="transmembrane region" description="Helical" evidence="1">
    <location>
        <begin position="115"/>
        <end position="135"/>
    </location>
</feature>
<keyword evidence="1" id="KW-1133">Transmembrane helix</keyword>
<protein>
    <recommendedName>
        <fullName evidence="4">Rod shape-determining protein MreD</fullName>
    </recommendedName>
</protein>
<feature type="transmembrane region" description="Helical" evidence="1">
    <location>
        <begin position="13"/>
        <end position="34"/>
    </location>
</feature>
<keyword evidence="1" id="KW-0472">Membrane</keyword>
<proteinExistence type="predicted"/>
<name>A0A1X6ZY22_9RHOB</name>
<evidence type="ECO:0000256" key="1">
    <source>
        <dbReference type="SAM" id="Phobius"/>
    </source>
</evidence>